<dbReference type="SUPFAM" id="SSF88713">
    <property type="entry name" value="Glycoside hydrolase/deacetylase"/>
    <property type="match status" value="1"/>
</dbReference>
<evidence type="ECO:0000259" key="1">
    <source>
        <dbReference type="PROSITE" id="PS51677"/>
    </source>
</evidence>
<dbReference type="InterPro" id="IPR002509">
    <property type="entry name" value="NODB_dom"/>
</dbReference>
<protein>
    <submittedName>
        <fullName evidence="2">Polysaccharide deacetylase</fullName>
    </submittedName>
</protein>
<sequence>MYNIKLEKTKKRRKSKILTAAAVFILVFLVVIPAAYSSLKKTHDKKNVVVSTSNTPIHNDDSKMENIKDIKITDSKESGVPVNGVDKQLDGKSASAGIKEAFLTFDDGPTKGVTPEILDVLKRYNVKATFFVIGKMADINKDIVIREENEGHAVANHSYSHDYKYLYSDPKNFVEDINKADNELKGIIDGYNLKLIRFPGGSFGSQREPYRKAITEAGFHFIDWNALNGDAEGKPKSPEQLVEEVKKTSKHPNHLVVLMHDAPNKQTTVQALPQIIEYLQSKGYIFKTLD</sequence>
<reference evidence="2 3" key="1">
    <citation type="submission" date="2021-01" db="EMBL/GenBank/DDBJ databases">
        <title>Genome public.</title>
        <authorList>
            <person name="Liu C."/>
            <person name="Sun Q."/>
        </authorList>
    </citation>
    <scope>NUCLEOTIDE SEQUENCE [LARGE SCALE GENOMIC DNA]</scope>
    <source>
        <strain evidence="2 3">YIM B02515</strain>
    </source>
</reference>
<dbReference type="Pfam" id="PF01522">
    <property type="entry name" value="Polysacc_deac_1"/>
    <property type="match status" value="1"/>
</dbReference>
<feature type="domain" description="NodB homology" evidence="1">
    <location>
        <begin position="99"/>
        <end position="287"/>
    </location>
</feature>
<comment type="caution">
    <text evidence="2">The sequence shown here is derived from an EMBL/GenBank/DDBJ whole genome shotgun (WGS) entry which is preliminary data.</text>
</comment>
<dbReference type="EMBL" id="JAESWC010000018">
    <property type="protein sequence ID" value="MBL4938257.1"/>
    <property type="molecule type" value="Genomic_DNA"/>
</dbReference>
<dbReference type="PANTHER" id="PTHR10587">
    <property type="entry name" value="GLYCOSYL TRANSFERASE-RELATED"/>
    <property type="match status" value="1"/>
</dbReference>
<keyword evidence="3" id="KW-1185">Reference proteome</keyword>
<dbReference type="Gene3D" id="3.20.20.370">
    <property type="entry name" value="Glycoside hydrolase/deacetylase"/>
    <property type="match status" value="1"/>
</dbReference>
<evidence type="ECO:0000313" key="3">
    <source>
        <dbReference type="Proteomes" id="UP000632377"/>
    </source>
</evidence>
<evidence type="ECO:0000313" key="2">
    <source>
        <dbReference type="EMBL" id="MBL4938257.1"/>
    </source>
</evidence>
<dbReference type="PROSITE" id="PS51677">
    <property type="entry name" value="NODB"/>
    <property type="match status" value="1"/>
</dbReference>
<dbReference type="RefSeq" id="WP_202750980.1">
    <property type="nucleotide sequence ID" value="NZ_JAESWC010000018.1"/>
</dbReference>
<dbReference type="Proteomes" id="UP000632377">
    <property type="component" value="Unassembled WGS sequence"/>
</dbReference>
<proteinExistence type="predicted"/>
<accession>A0ABS1THJ6</accession>
<organism evidence="2 3">
    <name type="scientific">Clostridium rhizosphaerae</name>
    <dbReference type="NCBI Taxonomy" id="2803861"/>
    <lineage>
        <taxon>Bacteria</taxon>
        <taxon>Bacillati</taxon>
        <taxon>Bacillota</taxon>
        <taxon>Clostridia</taxon>
        <taxon>Eubacteriales</taxon>
        <taxon>Clostridiaceae</taxon>
        <taxon>Clostridium</taxon>
    </lineage>
</organism>
<name>A0ABS1THJ6_9CLOT</name>
<dbReference type="PANTHER" id="PTHR10587:SF125">
    <property type="entry name" value="POLYSACCHARIDE DEACETYLASE YHEN-RELATED"/>
    <property type="match status" value="1"/>
</dbReference>
<gene>
    <name evidence="2" type="ORF">JK636_21325</name>
</gene>
<dbReference type="InterPro" id="IPR011330">
    <property type="entry name" value="Glyco_hydro/deAcase_b/a-brl"/>
</dbReference>
<dbReference type="InterPro" id="IPR050248">
    <property type="entry name" value="Polysacc_deacetylase_ArnD"/>
</dbReference>
<dbReference type="CDD" id="cd10944">
    <property type="entry name" value="CE4_SmPgdA_like"/>
    <property type="match status" value="1"/>
</dbReference>